<evidence type="ECO:0000313" key="3">
    <source>
        <dbReference type="Proteomes" id="UP001464891"/>
    </source>
</evidence>
<organism evidence="2 3">
    <name type="scientific">Trichocoleus desertorum GB2-A4</name>
    <dbReference type="NCBI Taxonomy" id="2933944"/>
    <lineage>
        <taxon>Bacteria</taxon>
        <taxon>Bacillati</taxon>
        <taxon>Cyanobacteriota</taxon>
        <taxon>Cyanophyceae</taxon>
        <taxon>Leptolyngbyales</taxon>
        <taxon>Trichocoleusaceae</taxon>
        <taxon>Trichocoleus</taxon>
    </lineage>
</organism>
<proteinExistence type="predicted"/>
<evidence type="ECO:0000313" key="2">
    <source>
        <dbReference type="EMBL" id="MEP0819533.1"/>
    </source>
</evidence>
<evidence type="ECO:0000256" key="1">
    <source>
        <dbReference type="SAM" id="MobiDB-lite"/>
    </source>
</evidence>
<feature type="compositionally biased region" description="Polar residues" evidence="1">
    <location>
        <begin position="377"/>
        <end position="386"/>
    </location>
</feature>
<name>A0ABV0JE08_9CYAN</name>
<protein>
    <submittedName>
        <fullName evidence="2">Uncharacterized protein</fullName>
    </submittedName>
</protein>
<keyword evidence="3" id="KW-1185">Reference proteome</keyword>
<sequence length="397" mass="41639">MARNPQLFPTDFPATIPGVGSEEFALENAVTTIQRQARDTAVRQAHTRRIGGQNSIGNQNKLVSASQFLMPLYQIGPVIQAPPFLGTAAYLGGGRGYTSTFDAMYQLPFSNETFADMGVRLTEARMYCGTVGDASAGRFCGGFNSKFGTSVTSLDEFTYLKESVQRLGAQLSQARFGLAGGIGDKTKGFLLGGVAVGSVSAVRTGDRLTYATNTIAGLGNFLLTDRIAPHNGTCNKFSGYIYGGSPVAWLGGPLFSIERITLTTEAITTIGTTLAHAHVVHGTCGSDIKGYLAGGNTNPPASWNWFTNTITAFTYSGETSAPLSATLVEGKVCLDGTGSSVAGYFVGGDTVAANWQGTTTADKLTYNNETTARLGAQLSQPQSDQGAVSDYGAGFSY</sequence>
<dbReference type="EMBL" id="JAMPKM010000015">
    <property type="protein sequence ID" value="MEP0819533.1"/>
    <property type="molecule type" value="Genomic_DNA"/>
</dbReference>
<accession>A0ABV0JE08</accession>
<feature type="region of interest" description="Disordered" evidence="1">
    <location>
        <begin position="377"/>
        <end position="397"/>
    </location>
</feature>
<dbReference type="InterPro" id="IPR015915">
    <property type="entry name" value="Kelch-typ_b-propeller"/>
</dbReference>
<comment type="caution">
    <text evidence="2">The sequence shown here is derived from an EMBL/GenBank/DDBJ whole genome shotgun (WGS) entry which is preliminary data.</text>
</comment>
<dbReference type="RefSeq" id="WP_190440454.1">
    <property type="nucleotide sequence ID" value="NZ_JAMPKM010000015.1"/>
</dbReference>
<dbReference type="Proteomes" id="UP001464891">
    <property type="component" value="Unassembled WGS sequence"/>
</dbReference>
<reference evidence="2 3" key="1">
    <citation type="submission" date="2022-04" db="EMBL/GenBank/DDBJ databases">
        <title>Positive selection, recombination, and allopatry shape intraspecific diversity of widespread and dominant cyanobacteria.</title>
        <authorList>
            <person name="Wei J."/>
            <person name="Shu W."/>
            <person name="Hu C."/>
        </authorList>
    </citation>
    <scope>NUCLEOTIDE SEQUENCE [LARGE SCALE GENOMIC DNA]</scope>
    <source>
        <strain evidence="2 3">GB2-A4</strain>
    </source>
</reference>
<gene>
    <name evidence="2" type="ORF">NC998_20760</name>
</gene>
<dbReference type="SUPFAM" id="SSF117281">
    <property type="entry name" value="Kelch motif"/>
    <property type="match status" value="1"/>
</dbReference>